<sequence>MVYSPKILVFLTSIAMFFRNFICNALIMERLLATIWVINYENNRSCWFTFIWVTVDVIINAYFFTNSSYSNNLLVTVIWQFIVSIIGIIEIYIFFKLLKYNNKVYFERKSSALDEQKLTGRYQLSENIRTTRQLIPTLCLHVCVNIIGGISVVLPYFNLVTSPFGILFCVNFLSFVPITYLTFLIELSMILYHPFLKRDFKKFIKNILICKNSKNNKITPEEQKSEDKDRLKDIRGGQLLINESGTLEADRHFQSIQAAWGTKILKNS</sequence>
<dbReference type="AlphaFoldDB" id="A0A915P7J7"/>
<dbReference type="PANTHER" id="PTHR47518">
    <property type="entry name" value="SERPENTINE RECEPTOR CLASS EPSILON-13-RELATED"/>
    <property type="match status" value="1"/>
</dbReference>
<feature type="transmembrane region" description="Helical" evidence="2">
    <location>
        <begin position="164"/>
        <end position="192"/>
    </location>
</feature>
<dbReference type="GO" id="GO:0007606">
    <property type="term" value="P:sensory perception of chemical stimulus"/>
    <property type="evidence" value="ECO:0007669"/>
    <property type="project" value="InterPro"/>
</dbReference>
<feature type="transmembrane region" description="Helical" evidence="2">
    <location>
        <begin position="6"/>
        <end position="27"/>
    </location>
</feature>
<reference evidence="4" key="1">
    <citation type="submission" date="2022-11" db="UniProtKB">
        <authorList>
            <consortium name="WormBaseParasite"/>
        </authorList>
    </citation>
    <scope>IDENTIFICATION</scope>
</reference>
<feature type="transmembrane region" description="Helical" evidence="2">
    <location>
        <begin position="77"/>
        <end position="98"/>
    </location>
</feature>
<proteinExistence type="inferred from homology"/>
<feature type="transmembrane region" description="Helical" evidence="2">
    <location>
        <begin position="47"/>
        <end position="65"/>
    </location>
</feature>
<evidence type="ECO:0000256" key="1">
    <source>
        <dbReference type="ARBA" id="ARBA00006803"/>
    </source>
</evidence>
<dbReference type="GO" id="GO:0016020">
    <property type="term" value="C:membrane"/>
    <property type="evidence" value="ECO:0007669"/>
    <property type="project" value="InterPro"/>
</dbReference>
<dbReference type="InterPro" id="IPR052854">
    <property type="entry name" value="Serpentine_rcpt_epsilon"/>
</dbReference>
<name>A0A915P7J7_9BILA</name>
<keyword evidence="2" id="KW-1133">Transmembrane helix</keyword>
<keyword evidence="2" id="KW-0472">Membrane</keyword>
<dbReference type="PANTHER" id="PTHR47518:SF9">
    <property type="entry name" value="SERPENTINE RECEPTOR, CLASS T"/>
    <property type="match status" value="1"/>
</dbReference>
<organism evidence="3 4">
    <name type="scientific">Meloidogyne floridensis</name>
    <dbReference type="NCBI Taxonomy" id="298350"/>
    <lineage>
        <taxon>Eukaryota</taxon>
        <taxon>Metazoa</taxon>
        <taxon>Ecdysozoa</taxon>
        <taxon>Nematoda</taxon>
        <taxon>Chromadorea</taxon>
        <taxon>Rhabditida</taxon>
        <taxon>Tylenchina</taxon>
        <taxon>Tylenchomorpha</taxon>
        <taxon>Tylenchoidea</taxon>
        <taxon>Meloidogynidae</taxon>
        <taxon>Meloidogyninae</taxon>
        <taxon>Meloidogyne</taxon>
    </lineage>
</organism>
<evidence type="ECO:0000313" key="3">
    <source>
        <dbReference type="Proteomes" id="UP000887560"/>
    </source>
</evidence>
<accession>A0A915P7J7</accession>
<protein>
    <submittedName>
        <fullName evidence="4">7TM_GPCR_Srx domain-containing protein</fullName>
    </submittedName>
</protein>
<evidence type="ECO:0000256" key="2">
    <source>
        <dbReference type="SAM" id="Phobius"/>
    </source>
</evidence>
<evidence type="ECO:0000313" key="4">
    <source>
        <dbReference type="WBParaSite" id="scf7180000423774.g11597"/>
    </source>
</evidence>
<keyword evidence="2" id="KW-0812">Transmembrane</keyword>
<keyword evidence="3" id="KW-1185">Reference proteome</keyword>
<comment type="similarity">
    <text evidence="1">Belongs to the nematode receptor-like protein sre family.</text>
</comment>
<feature type="transmembrane region" description="Helical" evidence="2">
    <location>
        <begin position="138"/>
        <end position="158"/>
    </location>
</feature>
<dbReference type="Proteomes" id="UP000887560">
    <property type="component" value="Unplaced"/>
</dbReference>
<dbReference type="WBParaSite" id="scf7180000423774.g11597">
    <property type="protein sequence ID" value="scf7180000423774.g11597"/>
    <property type="gene ID" value="scf7180000423774.g11597"/>
</dbReference>
<dbReference type="Pfam" id="PF03125">
    <property type="entry name" value="Sre"/>
    <property type="match status" value="1"/>
</dbReference>
<dbReference type="InterPro" id="IPR004151">
    <property type="entry name" value="7TM_GPCR_serpentine_rcpt_Sre"/>
</dbReference>